<dbReference type="CDD" id="cd00808">
    <property type="entry name" value="GluRS_core"/>
    <property type="match status" value="1"/>
</dbReference>
<keyword evidence="9 10" id="KW-0030">Aminoacyl-tRNA synthetase</keyword>
<feature type="domain" description="Aminoacyl-tRNA synthetase class I anticodon-binding" evidence="13">
    <location>
        <begin position="319"/>
        <end position="460"/>
    </location>
</feature>
<dbReference type="EC" id="6.1.1.17" evidence="10"/>
<keyword evidence="5 10" id="KW-0436">Ligase</keyword>
<feature type="compositionally biased region" description="Basic and acidic residues" evidence="11">
    <location>
        <begin position="111"/>
        <end position="125"/>
    </location>
</feature>
<dbReference type="HAMAP" id="MF_00022">
    <property type="entry name" value="Glu_tRNA_synth_type1"/>
    <property type="match status" value="1"/>
</dbReference>
<dbReference type="InterPro" id="IPR049940">
    <property type="entry name" value="GluQ/Sye"/>
</dbReference>
<evidence type="ECO:0000256" key="10">
    <source>
        <dbReference type="HAMAP-Rule" id="MF_00022"/>
    </source>
</evidence>
<dbReference type="OrthoDB" id="9807503at2"/>
<keyword evidence="4 10" id="KW-0963">Cytoplasm</keyword>
<dbReference type="Gene3D" id="3.40.50.620">
    <property type="entry name" value="HUPs"/>
    <property type="match status" value="1"/>
</dbReference>
<evidence type="ECO:0000256" key="1">
    <source>
        <dbReference type="ARBA" id="ARBA00004496"/>
    </source>
</evidence>
<dbReference type="Pfam" id="PF00749">
    <property type="entry name" value="tRNA-synt_1c"/>
    <property type="match status" value="1"/>
</dbReference>
<dbReference type="Proteomes" id="UP000092952">
    <property type="component" value="Chromosome"/>
</dbReference>
<evidence type="ECO:0000313" key="14">
    <source>
        <dbReference type="EMBL" id="ANX02963.1"/>
    </source>
</evidence>
<dbReference type="InterPro" id="IPR004527">
    <property type="entry name" value="Glu-tRNA-ligase_bac/mito"/>
</dbReference>
<feature type="region of interest" description="Disordered" evidence="11">
    <location>
        <begin position="111"/>
        <end position="138"/>
    </location>
</feature>
<gene>
    <name evidence="10" type="primary">gltX</name>
    <name evidence="14" type="ORF">PG2T_01320</name>
</gene>
<comment type="caution">
    <text evidence="10">Lacks conserved residue(s) required for the propagation of feature annotation.</text>
</comment>
<accession>A0A1B1YQF8</accession>
<feature type="binding site" evidence="10">
    <location>
        <position position="240"/>
    </location>
    <ligand>
        <name>ATP</name>
        <dbReference type="ChEBI" id="CHEBI:30616"/>
    </ligand>
</feature>
<comment type="subunit">
    <text evidence="3 10">Monomer.</text>
</comment>
<dbReference type="KEGG" id="gbi:PG2T_01320"/>
<sequence>MSVRSRFAPSPTGYLHIGGARTALFAWLHARHHGGTFILRIEDTDRERSTVESVNAILEGMAWLGLNYDEGPFYQTHRFAHYRAVLERMLDAGQAYRCYCTQEDLAARRESQLARKEKPRYDGRCRNLTAPPPGNPPSVIRFRNPLDGDVVVDDLIRGRVAFSNTELDDLVLARSDGTPTYNFTVVVDDMDMGVTCVIRGDDHLNNTPRQINILRALGAPVPQYAHVPMILGPDGARLSKRHGAVSVLQYRDEGFLPEALLNYLVRLGWSHGDQEVFSLDELVTLFEVEHVNRAAAAVNPDKLLWLNQHYLKTSDPDHVARHLSPFMGLHGIDPALDGPPLAQVVLALRERSKTLVEMAQKALPFYREFQDYDPASLKHLTPDAIEPLLALHTRFEQLADWQAAALHQTVEDVAAQHGRTFGQLAQPLRVALCGSAVSPAIDITLELIGRGRVLGRLERAVQWLHGQASA</sequence>
<evidence type="ECO:0000256" key="5">
    <source>
        <dbReference type="ARBA" id="ARBA00022598"/>
    </source>
</evidence>
<dbReference type="GO" id="GO:0004818">
    <property type="term" value="F:glutamate-tRNA ligase activity"/>
    <property type="evidence" value="ECO:0007669"/>
    <property type="project" value="UniProtKB-UniRule"/>
</dbReference>
<dbReference type="InterPro" id="IPR020058">
    <property type="entry name" value="Glu/Gln-tRNA-synth_Ib_cat-dom"/>
</dbReference>
<keyword evidence="8 10" id="KW-0648">Protein biosynthesis</keyword>
<evidence type="ECO:0000256" key="8">
    <source>
        <dbReference type="ARBA" id="ARBA00022917"/>
    </source>
</evidence>
<name>A0A1B1YQF8_9GAMM</name>
<evidence type="ECO:0000256" key="6">
    <source>
        <dbReference type="ARBA" id="ARBA00022741"/>
    </source>
</evidence>
<dbReference type="GO" id="GO:0000049">
    <property type="term" value="F:tRNA binding"/>
    <property type="evidence" value="ECO:0007669"/>
    <property type="project" value="InterPro"/>
</dbReference>
<organism evidence="14 15">
    <name type="scientific">Immundisolibacter cernigliae</name>
    <dbReference type="NCBI Taxonomy" id="1810504"/>
    <lineage>
        <taxon>Bacteria</taxon>
        <taxon>Pseudomonadati</taxon>
        <taxon>Pseudomonadota</taxon>
        <taxon>Gammaproteobacteria</taxon>
        <taxon>Immundisolibacterales</taxon>
        <taxon>Immundisolibacteraceae</taxon>
        <taxon>Immundisolibacter</taxon>
    </lineage>
</organism>
<dbReference type="GO" id="GO:0005829">
    <property type="term" value="C:cytosol"/>
    <property type="evidence" value="ECO:0007669"/>
    <property type="project" value="TreeGrafter"/>
</dbReference>
<dbReference type="NCBIfam" id="TIGR00464">
    <property type="entry name" value="gltX_bact"/>
    <property type="match status" value="1"/>
</dbReference>
<dbReference type="PANTHER" id="PTHR43311:SF2">
    <property type="entry name" value="GLUTAMATE--TRNA LIGASE, MITOCHONDRIAL-RELATED"/>
    <property type="match status" value="1"/>
</dbReference>
<evidence type="ECO:0000256" key="11">
    <source>
        <dbReference type="SAM" id="MobiDB-lite"/>
    </source>
</evidence>
<dbReference type="InterPro" id="IPR045462">
    <property type="entry name" value="aa-tRNA-synth_I_cd-bd"/>
</dbReference>
<dbReference type="Pfam" id="PF19269">
    <property type="entry name" value="Anticodon_2"/>
    <property type="match status" value="1"/>
</dbReference>
<dbReference type="InterPro" id="IPR020751">
    <property type="entry name" value="aa-tRNA-synth_I_codon-bd_sub2"/>
</dbReference>
<dbReference type="GO" id="GO:0006424">
    <property type="term" value="P:glutamyl-tRNA aminoacylation"/>
    <property type="evidence" value="ECO:0007669"/>
    <property type="project" value="UniProtKB-UniRule"/>
</dbReference>
<dbReference type="InterPro" id="IPR014729">
    <property type="entry name" value="Rossmann-like_a/b/a_fold"/>
</dbReference>
<dbReference type="STRING" id="1810504.PG2T_01320"/>
<comment type="subcellular location">
    <subcellularLocation>
        <location evidence="1 10">Cytoplasm</location>
    </subcellularLocation>
</comment>
<dbReference type="InterPro" id="IPR000924">
    <property type="entry name" value="Glu/Gln-tRNA-synth"/>
</dbReference>
<proteinExistence type="inferred from homology"/>
<protein>
    <recommendedName>
        <fullName evidence="10">Glutamate--tRNA ligase</fullName>
        <ecNumber evidence="10">6.1.1.17</ecNumber>
    </recommendedName>
    <alternativeName>
        <fullName evidence="10">Glutamyl-tRNA synthetase</fullName>
        <shortName evidence="10">GluRS</shortName>
    </alternativeName>
</protein>
<feature type="short sequence motif" description="'HIGH' region" evidence="10">
    <location>
        <begin position="9"/>
        <end position="19"/>
    </location>
</feature>
<feature type="domain" description="Glutamyl/glutaminyl-tRNA synthetase class Ib catalytic" evidence="12">
    <location>
        <begin position="3"/>
        <end position="305"/>
    </location>
</feature>
<evidence type="ECO:0000256" key="3">
    <source>
        <dbReference type="ARBA" id="ARBA00011245"/>
    </source>
</evidence>
<dbReference type="GO" id="GO:0008270">
    <property type="term" value="F:zinc ion binding"/>
    <property type="evidence" value="ECO:0007669"/>
    <property type="project" value="InterPro"/>
</dbReference>
<evidence type="ECO:0000313" key="15">
    <source>
        <dbReference type="Proteomes" id="UP000092952"/>
    </source>
</evidence>
<dbReference type="InterPro" id="IPR008925">
    <property type="entry name" value="aa_tRNA-synth_I_cd-bd_sf"/>
</dbReference>
<reference evidence="15" key="1">
    <citation type="submission" date="2016-03" db="EMBL/GenBank/DDBJ databases">
        <title>Complete genome sequence of Solimmundus cernigliae, representing a novel lineage of polycyclic aromatic hydrocarbon degraders within the Gammaproteobacteria.</title>
        <authorList>
            <person name="Singleton D.R."/>
            <person name="Dickey A.N."/>
            <person name="Scholl E.H."/>
            <person name="Wright F.A."/>
            <person name="Aitken M.D."/>
        </authorList>
    </citation>
    <scope>NUCLEOTIDE SEQUENCE [LARGE SCALE GENOMIC DNA]</scope>
    <source>
        <strain evidence="15">TR3.2</strain>
    </source>
</reference>
<dbReference type="PANTHER" id="PTHR43311">
    <property type="entry name" value="GLUTAMATE--TRNA LIGASE"/>
    <property type="match status" value="1"/>
</dbReference>
<dbReference type="SUPFAM" id="SSF48163">
    <property type="entry name" value="An anticodon-binding domain of class I aminoacyl-tRNA synthetases"/>
    <property type="match status" value="1"/>
</dbReference>
<evidence type="ECO:0000259" key="13">
    <source>
        <dbReference type="Pfam" id="PF19269"/>
    </source>
</evidence>
<comment type="catalytic activity">
    <reaction evidence="10">
        <text>tRNA(Glu) + L-glutamate + ATP = L-glutamyl-tRNA(Glu) + AMP + diphosphate</text>
        <dbReference type="Rhea" id="RHEA:23540"/>
        <dbReference type="Rhea" id="RHEA-COMP:9663"/>
        <dbReference type="Rhea" id="RHEA-COMP:9680"/>
        <dbReference type="ChEBI" id="CHEBI:29985"/>
        <dbReference type="ChEBI" id="CHEBI:30616"/>
        <dbReference type="ChEBI" id="CHEBI:33019"/>
        <dbReference type="ChEBI" id="CHEBI:78442"/>
        <dbReference type="ChEBI" id="CHEBI:78520"/>
        <dbReference type="ChEBI" id="CHEBI:456215"/>
        <dbReference type="EC" id="6.1.1.17"/>
    </reaction>
</comment>
<comment type="similarity">
    <text evidence="2 10">Belongs to the class-I aminoacyl-tRNA synthetase family. Glutamate--tRNA ligase type 1 subfamily.</text>
</comment>
<dbReference type="PRINTS" id="PR00987">
    <property type="entry name" value="TRNASYNTHGLU"/>
</dbReference>
<dbReference type="RefSeq" id="WP_068802475.1">
    <property type="nucleotide sequence ID" value="NZ_CP014671.1"/>
</dbReference>
<dbReference type="Gene3D" id="1.10.10.350">
    <property type="match status" value="1"/>
</dbReference>
<feature type="short sequence motif" description="'KMSKS' region" evidence="10">
    <location>
        <begin position="237"/>
        <end position="241"/>
    </location>
</feature>
<dbReference type="FunCoup" id="A0A1B1YQF8">
    <property type="interactions" value="605"/>
</dbReference>
<evidence type="ECO:0000256" key="9">
    <source>
        <dbReference type="ARBA" id="ARBA00023146"/>
    </source>
</evidence>
<keyword evidence="6 10" id="KW-0547">Nucleotide-binding</keyword>
<dbReference type="PROSITE" id="PS00178">
    <property type="entry name" value="AA_TRNA_LIGASE_I"/>
    <property type="match status" value="1"/>
</dbReference>
<dbReference type="AlphaFoldDB" id="A0A1B1YQF8"/>
<dbReference type="InParanoid" id="A0A1B1YQF8"/>
<dbReference type="EMBL" id="CP014671">
    <property type="protein sequence ID" value="ANX02963.1"/>
    <property type="molecule type" value="Genomic_DNA"/>
</dbReference>
<dbReference type="SUPFAM" id="SSF52374">
    <property type="entry name" value="Nucleotidylyl transferase"/>
    <property type="match status" value="1"/>
</dbReference>
<keyword evidence="15" id="KW-1185">Reference proteome</keyword>
<evidence type="ECO:0000259" key="12">
    <source>
        <dbReference type="Pfam" id="PF00749"/>
    </source>
</evidence>
<dbReference type="InterPro" id="IPR033910">
    <property type="entry name" value="GluRS_core"/>
</dbReference>
<evidence type="ECO:0000256" key="7">
    <source>
        <dbReference type="ARBA" id="ARBA00022840"/>
    </source>
</evidence>
<dbReference type="GO" id="GO:0005524">
    <property type="term" value="F:ATP binding"/>
    <property type="evidence" value="ECO:0007669"/>
    <property type="project" value="UniProtKB-UniRule"/>
</dbReference>
<dbReference type="InterPro" id="IPR001412">
    <property type="entry name" value="aa-tRNA-synth_I_CS"/>
</dbReference>
<dbReference type="FunFam" id="3.40.50.620:FF:000007">
    <property type="entry name" value="Glutamate--tRNA ligase"/>
    <property type="match status" value="1"/>
</dbReference>
<evidence type="ECO:0000256" key="2">
    <source>
        <dbReference type="ARBA" id="ARBA00007894"/>
    </source>
</evidence>
<keyword evidence="7 10" id="KW-0067">ATP-binding</keyword>
<comment type="function">
    <text evidence="10">Catalyzes the attachment of glutamate to tRNA(Glu) in a two-step reaction: glutamate is first activated by ATP to form Glu-AMP and then transferred to the acceptor end of tRNA(Glu).</text>
</comment>
<evidence type="ECO:0000256" key="4">
    <source>
        <dbReference type="ARBA" id="ARBA00022490"/>
    </source>
</evidence>